<keyword evidence="4 6" id="KW-1133">Transmembrane helix</keyword>
<evidence type="ECO:0000256" key="2">
    <source>
        <dbReference type="ARBA" id="ARBA00007590"/>
    </source>
</evidence>
<feature type="transmembrane region" description="Helical" evidence="6">
    <location>
        <begin position="28"/>
        <end position="47"/>
    </location>
</feature>
<dbReference type="PANTHER" id="PTHR12668">
    <property type="entry name" value="TRANSMEMBRANE PROTEIN 14, 15"/>
    <property type="match status" value="1"/>
</dbReference>
<evidence type="ECO:0000313" key="7">
    <source>
        <dbReference type="EMBL" id="KNC99572.1"/>
    </source>
</evidence>
<dbReference type="OrthoDB" id="5620at2759"/>
<keyword evidence="5 6" id="KW-0472">Membrane</keyword>
<evidence type="ECO:0000256" key="1">
    <source>
        <dbReference type="ARBA" id="ARBA00004370"/>
    </source>
</evidence>
<dbReference type="AlphaFoldDB" id="A0A0L0HES4"/>
<organism evidence="7 8">
    <name type="scientific">Spizellomyces punctatus (strain DAOM BR117)</name>
    <dbReference type="NCBI Taxonomy" id="645134"/>
    <lineage>
        <taxon>Eukaryota</taxon>
        <taxon>Fungi</taxon>
        <taxon>Fungi incertae sedis</taxon>
        <taxon>Chytridiomycota</taxon>
        <taxon>Chytridiomycota incertae sedis</taxon>
        <taxon>Chytridiomycetes</taxon>
        <taxon>Spizellomycetales</taxon>
        <taxon>Spizellomycetaceae</taxon>
        <taxon>Spizellomyces</taxon>
    </lineage>
</organism>
<evidence type="ECO:0000256" key="4">
    <source>
        <dbReference type="ARBA" id="ARBA00022989"/>
    </source>
</evidence>
<accession>A0A0L0HES4</accession>
<name>A0A0L0HES4_SPIPD</name>
<dbReference type="VEuPathDB" id="FungiDB:SPPG_04961"/>
<keyword evidence="8" id="KW-1185">Reference proteome</keyword>
<dbReference type="InterPro" id="IPR044890">
    <property type="entry name" value="TMEM14_sf"/>
</dbReference>
<dbReference type="InParanoid" id="A0A0L0HES4"/>
<feature type="transmembrane region" description="Helical" evidence="6">
    <location>
        <begin position="6"/>
        <end position="21"/>
    </location>
</feature>
<comment type="subcellular location">
    <subcellularLocation>
        <location evidence="1">Membrane</location>
    </subcellularLocation>
</comment>
<evidence type="ECO:0000256" key="6">
    <source>
        <dbReference type="SAM" id="Phobius"/>
    </source>
</evidence>
<keyword evidence="3 6" id="KW-0812">Transmembrane</keyword>
<dbReference type="eggNOG" id="KOG4267">
    <property type="taxonomic scope" value="Eukaryota"/>
</dbReference>
<dbReference type="GO" id="GO:0016020">
    <property type="term" value="C:membrane"/>
    <property type="evidence" value="ECO:0007669"/>
    <property type="project" value="UniProtKB-SubCell"/>
</dbReference>
<dbReference type="Proteomes" id="UP000053201">
    <property type="component" value="Unassembled WGS sequence"/>
</dbReference>
<dbReference type="Pfam" id="PF03647">
    <property type="entry name" value="Tmemb_14"/>
    <property type="match status" value="1"/>
</dbReference>
<dbReference type="GeneID" id="27688384"/>
<evidence type="ECO:0000256" key="5">
    <source>
        <dbReference type="ARBA" id="ARBA00023136"/>
    </source>
</evidence>
<dbReference type="FunCoup" id="A0A0L0HES4">
    <property type="interactions" value="23"/>
</dbReference>
<gene>
    <name evidence="7" type="ORF">SPPG_04961</name>
</gene>
<dbReference type="EMBL" id="KQ257457">
    <property type="protein sequence ID" value="KNC99572.1"/>
    <property type="molecule type" value="Genomic_DNA"/>
</dbReference>
<dbReference type="OMA" id="ALATWYY"/>
<dbReference type="Gene3D" id="1.10.10.1740">
    <property type="entry name" value="Transmembrane protein 14-like"/>
    <property type="match status" value="1"/>
</dbReference>
<sequence length="106" mass="11272">MSHHPAYTLGGVCALGGYIGYQRTRSRPSLIAGLAFGALYTLSGYLIQNNQNYGIELATGTSALLLAAMGRRALKTRKPVPSVLAILGVVGSGYYGRKLWEQINGV</sequence>
<comment type="similarity">
    <text evidence="2">Belongs to the TMEM14 family.</text>
</comment>
<evidence type="ECO:0000256" key="3">
    <source>
        <dbReference type="ARBA" id="ARBA00022692"/>
    </source>
</evidence>
<protein>
    <submittedName>
        <fullName evidence="7">Uncharacterized protein</fullName>
    </submittedName>
</protein>
<evidence type="ECO:0000313" key="8">
    <source>
        <dbReference type="Proteomes" id="UP000053201"/>
    </source>
</evidence>
<proteinExistence type="inferred from homology"/>
<dbReference type="RefSeq" id="XP_016607612.1">
    <property type="nucleotide sequence ID" value="XM_016753200.1"/>
</dbReference>
<reference evidence="7 8" key="1">
    <citation type="submission" date="2009-08" db="EMBL/GenBank/DDBJ databases">
        <title>The Genome Sequence of Spizellomyces punctatus strain DAOM BR117.</title>
        <authorList>
            <consortium name="The Broad Institute Genome Sequencing Platform"/>
            <person name="Russ C."/>
            <person name="Cuomo C."/>
            <person name="Shea T."/>
            <person name="Young S.K."/>
            <person name="Zeng Q."/>
            <person name="Koehrsen M."/>
            <person name="Haas B."/>
            <person name="Borodovsky M."/>
            <person name="Guigo R."/>
            <person name="Alvarado L."/>
            <person name="Berlin A."/>
            <person name="Bochicchio J."/>
            <person name="Borenstein D."/>
            <person name="Chapman S."/>
            <person name="Chen Z."/>
            <person name="Engels R."/>
            <person name="Freedman E."/>
            <person name="Gellesch M."/>
            <person name="Goldberg J."/>
            <person name="Griggs A."/>
            <person name="Gujja S."/>
            <person name="Heiman D."/>
            <person name="Hepburn T."/>
            <person name="Howarth C."/>
            <person name="Jen D."/>
            <person name="Larson L."/>
            <person name="Lewis B."/>
            <person name="Mehta T."/>
            <person name="Park D."/>
            <person name="Pearson M."/>
            <person name="Roberts A."/>
            <person name="Saif S."/>
            <person name="Shenoy N."/>
            <person name="Sisk P."/>
            <person name="Stolte C."/>
            <person name="Sykes S."/>
            <person name="Thomson T."/>
            <person name="Walk T."/>
            <person name="White J."/>
            <person name="Yandava C."/>
            <person name="Burger G."/>
            <person name="Gray M.W."/>
            <person name="Holland P.W.H."/>
            <person name="King N."/>
            <person name="Lang F.B.F."/>
            <person name="Roger A.J."/>
            <person name="Ruiz-Trillo I."/>
            <person name="Lander E."/>
            <person name="Nusbaum C."/>
        </authorList>
    </citation>
    <scope>NUCLEOTIDE SEQUENCE [LARGE SCALE GENOMIC DNA]</scope>
    <source>
        <strain evidence="7 8">DAOM BR117</strain>
    </source>
</reference>
<dbReference type="PANTHER" id="PTHR12668:SF53">
    <property type="entry name" value="TMEM14 PROTEIN HOMOLOG YJR085C"/>
    <property type="match status" value="1"/>
</dbReference>
<dbReference type="InterPro" id="IPR005349">
    <property type="entry name" value="TMEM14"/>
</dbReference>